<reference evidence="12 13" key="1">
    <citation type="submission" date="2025-04" db="UniProtKB">
        <authorList>
            <consortium name="RefSeq"/>
        </authorList>
    </citation>
    <scope>IDENTIFICATION</scope>
    <source>
        <strain evidence="12 13">OHB3-1</strain>
    </source>
</reference>
<dbReference type="RefSeq" id="XP_022153109.1">
    <property type="nucleotide sequence ID" value="XM_022297417.1"/>
</dbReference>
<evidence type="ECO:0000256" key="9">
    <source>
        <dbReference type="SAM" id="MobiDB-lite"/>
    </source>
</evidence>
<evidence type="ECO:0000256" key="10">
    <source>
        <dbReference type="SAM" id="Phobius"/>
    </source>
</evidence>
<dbReference type="InterPro" id="IPR004326">
    <property type="entry name" value="Mlo"/>
</dbReference>
<gene>
    <name evidence="12 13" type="primary">LOC111020690</name>
    <name evidence="8" type="synonym">MLO</name>
</gene>
<dbReference type="GO" id="GO:0005516">
    <property type="term" value="F:calmodulin binding"/>
    <property type="evidence" value="ECO:0007669"/>
    <property type="project" value="UniProtKB-KW"/>
</dbReference>
<dbReference type="Pfam" id="PF03094">
    <property type="entry name" value="Mlo"/>
    <property type="match status" value="1"/>
</dbReference>
<dbReference type="GO" id="GO:0016020">
    <property type="term" value="C:membrane"/>
    <property type="evidence" value="ECO:0007669"/>
    <property type="project" value="UniProtKB-SubCell"/>
</dbReference>
<evidence type="ECO:0000256" key="3">
    <source>
        <dbReference type="ARBA" id="ARBA00022692"/>
    </source>
</evidence>
<organism evidence="11 12">
    <name type="scientific">Momordica charantia</name>
    <name type="common">Bitter gourd</name>
    <name type="synonym">Balsam pear</name>
    <dbReference type="NCBI Taxonomy" id="3673"/>
    <lineage>
        <taxon>Eukaryota</taxon>
        <taxon>Viridiplantae</taxon>
        <taxon>Streptophyta</taxon>
        <taxon>Embryophyta</taxon>
        <taxon>Tracheophyta</taxon>
        <taxon>Spermatophyta</taxon>
        <taxon>Magnoliopsida</taxon>
        <taxon>eudicotyledons</taxon>
        <taxon>Gunneridae</taxon>
        <taxon>Pentapetalae</taxon>
        <taxon>rosids</taxon>
        <taxon>fabids</taxon>
        <taxon>Cucurbitales</taxon>
        <taxon>Cucurbitaceae</taxon>
        <taxon>Momordiceae</taxon>
        <taxon>Momordica</taxon>
    </lineage>
</organism>
<keyword evidence="6 8" id="KW-0472">Membrane</keyword>
<feature type="transmembrane region" description="Helical" evidence="10">
    <location>
        <begin position="20"/>
        <end position="42"/>
    </location>
</feature>
<dbReference type="GeneID" id="111020690"/>
<keyword evidence="3 8" id="KW-0812">Transmembrane</keyword>
<dbReference type="GO" id="GO:0006952">
    <property type="term" value="P:defense response"/>
    <property type="evidence" value="ECO:0007669"/>
    <property type="project" value="UniProtKB-KW"/>
</dbReference>
<comment type="function">
    <text evidence="8">May be involved in modulation of pathogen defense and leaf cell death.</text>
</comment>
<comment type="subcellular location">
    <subcellularLocation>
        <location evidence="1 8">Membrane</location>
        <topology evidence="1 8">Multi-pass membrane protein</topology>
    </subcellularLocation>
</comment>
<evidence type="ECO:0000256" key="1">
    <source>
        <dbReference type="ARBA" id="ARBA00004141"/>
    </source>
</evidence>
<evidence type="ECO:0000256" key="8">
    <source>
        <dbReference type="RuleBase" id="RU280816"/>
    </source>
</evidence>
<evidence type="ECO:0000256" key="6">
    <source>
        <dbReference type="ARBA" id="ARBA00023136"/>
    </source>
</evidence>
<evidence type="ECO:0000313" key="12">
    <source>
        <dbReference type="RefSeq" id="XP_022153108.1"/>
    </source>
</evidence>
<feature type="transmembrane region" description="Helical" evidence="10">
    <location>
        <begin position="63"/>
        <end position="82"/>
    </location>
</feature>
<dbReference type="KEGG" id="mcha:111020690"/>
<evidence type="ECO:0000256" key="7">
    <source>
        <dbReference type="ARBA" id="ARBA00023265"/>
    </source>
</evidence>
<feature type="transmembrane region" description="Helical" evidence="10">
    <location>
        <begin position="412"/>
        <end position="433"/>
    </location>
</feature>
<evidence type="ECO:0000256" key="2">
    <source>
        <dbReference type="ARBA" id="ARBA00006574"/>
    </source>
</evidence>
<keyword evidence="7 8" id="KW-0568">Pathogenesis-related protein</keyword>
<keyword evidence="8" id="KW-0112">Calmodulin-binding</keyword>
<dbReference type="RefSeq" id="XP_022153108.1">
    <property type="nucleotide sequence ID" value="XM_022297416.1"/>
</dbReference>
<keyword evidence="11" id="KW-1185">Reference proteome</keyword>
<feature type="transmembrane region" description="Helical" evidence="10">
    <location>
        <begin position="312"/>
        <end position="335"/>
    </location>
</feature>
<accession>A0A6J1DGM7</accession>
<protein>
    <recommendedName>
        <fullName evidence="8">MLO-like protein</fullName>
    </recommendedName>
</protein>
<keyword evidence="4 8" id="KW-0611">Plant defense</keyword>
<evidence type="ECO:0000313" key="11">
    <source>
        <dbReference type="Proteomes" id="UP000504603"/>
    </source>
</evidence>
<evidence type="ECO:0000256" key="4">
    <source>
        <dbReference type="ARBA" id="ARBA00022821"/>
    </source>
</evidence>
<evidence type="ECO:0000313" key="13">
    <source>
        <dbReference type="RefSeq" id="XP_022153109.1"/>
    </source>
</evidence>
<name>A0A6J1DGM7_MOMCH</name>
<evidence type="ECO:0000256" key="5">
    <source>
        <dbReference type="ARBA" id="ARBA00022989"/>
    </source>
</evidence>
<dbReference type="AlphaFoldDB" id="A0A6J1DGM7"/>
<proteinExistence type="inferred from homology"/>
<dbReference type="OrthoDB" id="1388414at2759"/>
<dbReference type="PANTHER" id="PTHR31942:SF53">
    <property type="entry name" value="MLO-LIKE PROTEIN 5-RELATED"/>
    <property type="match status" value="1"/>
</dbReference>
<keyword evidence="5 8" id="KW-1133">Transmembrane helix</keyword>
<sequence>MAGGGGGGPSRELDQTPTWAVASVCAIIILISIILEKVLHMVGTIFQRKKKRALFEALEKVKGELMVLGFISLLLTFGQNYIAKVCIPSKYANTMLPCPYRGSSQKAPPTDDHHDDHHKEKVDDHHRRLLWYEHRFLAGGSAPTESCKPGYTQLISLNGLHQIHIFIFFLAVLHVIFSAITMTLGRLKIRGWKVWEKQTEQEHEAMNDPTRFRLTHETSFVRDHSSFWTKTPLSFYFVCFFRQFFRSVSRADYLSLRHGFVTVHLAPGSKFDFQKYIKRSLEDDFKVVVGISPLLWASMVLFLLLNVNGWDAMLWVSIFPLVVILAVGTKLQGIITQMALEIKERHAVVQGIPLVQVSDRHFWFSWPVLILYLIHYVLFQNAFEITYFFWIWYEFGLRSCFHENFDLTMARVALGVGVQILCSYITLPLYALVTQMGSTMKKSIFDEQTSKALKQWHKSALKKKNEGGKPHTPTATLGGGGGGGGSPPDSPMHSSTHGLGAQPSPATDVEASAAPSANIMATVDLSQEQQNYANRDLLS</sequence>
<feature type="compositionally biased region" description="Gly residues" evidence="9">
    <location>
        <begin position="477"/>
        <end position="486"/>
    </location>
</feature>
<feature type="transmembrane region" description="Helical" evidence="10">
    <location>
        <begin position="163"/>
        <end position="184"/>
    </location>
</feature>
<comment type="domain">
    <text evidence="8">The C-terminus contains a calmodulin-binding domain, which binds calmodulin in a calcium-dependent fashion.</text>
</comment>
<comment type="similarity">
    <text evidence="2 8">Belongs to the MLO family.</text>
</comment>
<dbReference type="Proteomes" id="UP000504603">
    <property type="component" value="Unplaced"/>
</dbReference>
<feature type="transmembrane region" description="Helical" evidence="10">
    <location>
        <begin position="285"/>
        <end position="306"/>
    </location>
</feature>
<dbReference type="PANTHER" id="PTHR31942">
    <property type="entry name" value="MLO-LIKE PROTEIN 1"/>
    <property type="match status" value="1"/>
</dbReference>
<feature type="region of interest" description="Disordered" evidence="9">
    <location>
        <begin position="461"/>
        <end position="515"/>
    </location>
</feature>
<feature type="transmembrane region" description="Helical" evidence="10">
    <location>
        <begin position="369"/>
        <end position="392"/>
    </location>
</feature>